<name>A0A834WKZ8_9FABA</name>
<dbReference type="EMBL" id="JAAIUW010000006">
    <property type="protein sequence ID" value="KAF7827180.1"/>
    <property type="molecule type" value="Genomic_DNA"/>
</dbReference>
<evidence type="ECO:0000313" key="2">
    <source>
        <dbReference type="EMBL" id="KAF7827172.1"/>
    </source>
</evidence>
<reference evidence="3" key="1">
    <citation type="submission" date="2020-09" db="EMBL/GenBank/DDBJ databases">
        <title>Genome-Enabled Discovery of Anthraquinone Biosynthesis in Senna tora.</title>
        <authorList>
            <person name="Kang S.-H."/>
            <person name="Pandey R.P."/>
            <person name="Lee C.-M."/>
            <person name="Sim J.-S."/>
            <person name="Jeong J.-T."/>
            <person name="Choi B.-S."/>
            <person name="Jung M."/>
            <person name="Ginzburg D."/>
            <person name="Zhao K."/>
            <person name="Won S.Y."/>
            <person name="Oh T.-J."/>
            <person name="Yu Y."/>
            <person name="Kim N.-H."/>
            <person name="Lee O.R."/>
            <person name="Lee T.-H."/>
            <person name="Bashyal P."/>
            <person name="Kim T.-S."/>
            <person name="Lee W.-H."/>
            <person name="Kawkins C."/>
            <person name="Kim C.-K."/>
            <person name="Kim J.S."/>
            <person name="Ahn B.O."/>
            <person name="Rhee S.Y."/>
            <person name="Sohng J.K."/>
        </authorList>
    </citation>
    <scope>NUCLEOTIDE SEQUENCE</scope>
    <source>
        <tissue evidence="3">Leaf</tissue>
    </source>
</reference>
<comment type="caution">
    <text evidence="3">The sequence shown here is derived from an EMBL/GenBank/DDBJ whole genome shotgun (WGS) entry which is preliminary data.</text>
</comment>
<proteinExistence type="predicted"/>
<evidence type="ECO:0000313" key="4">
    <source>
        <dbReference type="Proteomes" id="UP000634136"/>
    </source>
</evidence>
<dbReference type="AlphaFoldDB" id="A0A834WKZ8"/>
<organism evidence="3 4">
    <name type="scientific">Senna tora</name>
    <dbReference type="NCBI Taxonomy" id="362788"/>
    <lineage>
        <taxon>Eukaryota</taxon>
        <taxon>Viridiplantae</taxon>
        <taxon>Streptophyta</taxon>
        <taxon>Embryophyta</taxon>
        <taxon>Tracheophyta</taxon>
        <taxon>Spermatophyta</taxon>
        <taxon>Magnoliopsida</taxon>
        <taxon>eudicotyledons</taxon>
        <taxon>Gunneridae</taxon>
        <taxon>Pentapetalae</taxon>
        <taxon>rosids</taxon>
        <taxon>fabids</taxon>
        <taxon>Fabales</taxon>
        <taxon>Fabaceae</taxon>
        <taxon>Caesalpinioideae</taxon>
        <taxon>Cassia clade</taxon>
        <taxon>Senna</taxon>
    </lineage>
</organism>
<sequence>MSRETRSNRWRCVLMNMRIEKGQRPPEPLTEHHGGGEGSRAPLSTFFVCTIPLKK</sequence>
<evidence type="ECO:0000256" key="1">
    <source>
        <dbReference type="SAM" id="MobiDB-lite"/>
    </source>
</evidence>
<keyword evidence="4" id="KW-1185">Reference proteome</keyword>
<accession>A0A834WKZ8</accession>
<dbReference type="Proteomes" id="UP000634136">
    <property type="component" value="Unassembled WGS sequence"/>
</dbReference>
<feature type="compositionally biased region" description="Basic and acidic residues" evidence="1">
    <location>
        <begin position="18"/>
        <end position="35"/>
    </location>
</feature>
<gene>
    <name evidence="2" type="ORF">G2W53_018336</name>
    <name evidence="3" type="ORF">G2W53_018344</name>
</gene>
<dbReference type="EMBL" id="JAAIUW010000006">
    <property type="protein sequence ID" value="KAF7827172.1"/>
    <property type="molecule type" value="Genomic_DNA"/>
</dbReference>
<feature type="region of interest" description="Disordered" evidence="1">
    <location>
        <begin position="18"/>
        <end position="41"/>
    </location>
</feature>
<evidence type="ECO:0000313" key="3">
    <source>
        <dbReference type="EMBL" id="KAF7827180.1"/>
    </source>
</evidence>
<protein>
    <submittedName>
        <fullName evidence="3">Uncharacterized protein</fullName>
    </submittedName>
</protein>